<dbReference type="InterPro" id="IPR008775">
    <property type="entry name" value="Phytyl_CoA_dOase-like"/>
</dbReference>
<keyword evidence="1" id="KW-0560">Oxidoreductase</keyword>
<organism evidence="1 2">
    <name type="scientific">Marine Group I thaumarchaeote</name>
    <dbReference type="NCBI Taxonomy" id="2511932"/>
    <lineage>
        <taxon>Archaea</taxon>
        <taxon>Nitrososphaerota</taxon>
        <taxon>Marine Group I</taxon>
    </lineage>
</organism>
<dbReference type="SUPFAM" id="SSF51197">
    <property type="entry name" value="Clavaminate synthase-like"/>
    <property type="match status" value="1"/>
</dbReference>
<gene>
    <name evidence="1" type="ORF">HX804_03645</name>
</gene>
<evidence type="ECO:0000313" key="2">
    <source>
        <dbReference type="Proteomes" id="UP000529843"/>
    </source>
</evidence>
<accession>A0A7K4NP39</accession>
<evidence type="ECO:0000313" key="1">
    <source>
        <dbReference type="EMBL" id="NWK02382.1"/>
    </source>
</evidence>
<dbReference type="Pfam" id="PF05721">
    <property type="entry name" value="PhyH"/>
    <property type="match status" value="1"/>
</dbReference>
<reference evidence="1 2" key="1">
    <citation type="journal article" date="2019" name="Environ. Microbiol.">
        <title>Genomics insights into ecotype formation of ammonia-oxidizing archaea in the deep ocean.</title>
        <authorList>
            <person name="Wang Y."/>
            <person name="Huang J.M."/>
            <person name="Cui G.J."/>
            <person name="Nunoura T."/>
            <person name="Takaki Y."/>
            <person name="Li W.L."/>
            <person name="Li J."/>
            <person name="Gao Z.M."/>
            <person name="Takai K."/>
            <person name="Zhang A.Q."/>
            <person name="Stepanauskas R."/>
        </authorList>
    </citation>
    <scope>NUCLEOTIDE SEQUENCE [LARGE SCALE GENOMIC DNA]</scope>
    <source>
        <strain evidence="1 2">N8</strain>
    </source>
</reference>
<proteinExistence type="predicted"/>
<dbReference type="AlphaFoldDB" id="A0A7K4NP39"/>
<keyword evidence="1" id="KW-0223">Dioxygenase</keyword>
<protein>
    <submittedName>
        <fullName evidence="1">Phytanoyl-CoA dioxygenase family protein</fullName>
    </submittedName>
</protein>
<dbReference type="Gene3D" id="2.60.120.620">
    <property type="entry name" value="q2cbj1_9rhob like domain"/>
    <property type="match status" value="1"/>
</dbReference>
<dbReference type="EMBL" id="JACAST010000028">
    <property type="protein sequence ID" value="NWK02382.1"/>
    <property type="molecule type" value="Genomic_DNA"/>
</dbReference>
<dbReference type="Proteomes" id="UP000529843">
    <property type="component" value="Unassembled WGS sequence"/>
</dbReference>
<name>A0A7K4NP39_9ARCH</name>
<comment type="caution">
    <text evidence="1">The sequence shown here is derived from an EMBL/GenBank/DDBJ whole genome shotgun (WGS) entry which is preliminary data.</text>
</comment>
<sequence>MIDSVKAILDELGYKINSEDTQLAKFFNENGYCVIPKSELITENINEYTKIIDLLLQKESWRGGWEGKEEYMKYKKDFQPGAYRLANLFNKHKLFLKLLYEKNILKVVYSILGDDIKIGALDMREPKKGTGLQDFHIDWIPKKSENEKTQNIVAFIFLDDANKSNGCMRVVPKTHQKTGWIEENLKDKSSHKDEIFLDVEKSSIVLMDANLWHSGTTNINGNRRRVLYLDIRRKNTPQLLNQRIYLDEITQKELTDIEKFLLGVGDNDIVFEDRVFTAGNVYRKQFKTNDFVKMY</sequence>
<dbReference type="GO" id="GO:0051213">
    <property type="term" value="F:dioxygenase activity"/>
    <property type="evidence" value="ECO:0007669"/>
    <property type="project" value="UniProtKB-KW"/>
</dbReference>